<dbReference type="KEGG" id="hnv:DDQ68_15730"/>
<proteinExistence type="predicted"/>
<protein>
    <recommendedName>
        <fullName evidence="1">Outer membrane protein beta-barrel domain-containing protein</fullName>
    </recommendedName>
</protein>
<feature type="domain" description="Outer membrane protein beta-barrel" evidence="1">
    <location>
        <begin position="27"/>
        <end position="217"/>
    </location>
</feature>
<dbReference type="AlphaFoldDB" id="A0A2Z3GRV8"/>
<organism evidence="2 3">
    <name type="scientific">Hymenobacter nivis</name>
    <dbReference type="NCBI Taxonomy" id="1850093"/>
    <lineage>
        <taxon>Bacteria</taxon>
        <taxon>Pseudomonadati</taxon>
        <taxon>Bacteroidota</taxon>
        <taxon>Cytophagia</taxon>
        <taxon>Cytophagales</taxon>
        <taxon>Hymenobacteraceae</taxon>
        <taxon>Hymenobacter</taxon>
    </lineage>
</organism>
<evidence type="ECO:0000313" key="2">
    <source>
        <dbReference type="EMBL" id="AWM34106.1"/>
    </source>
</evidence>
<dbReference type="EMBL" id="CP029145">
    <property type="protein sequence ID" value="AWM34106.1"/>
    <property type="molecule type" value="Genomic_DNA"/>
</dbReference>
<dbReference type="RefSeq" id="WP_109657153.1">
    <property type="nucleotide sequence ID" value="NZ_CP029145.1"/>
</dbReference>
<evidence type="ECO:0000313" key="3">
    <source>
        <dbReference type="Proteomes" id="UP000245999"/>
    </source>
</evidence>
<dbReference type="Pfam" id="PF13568">
    <property type="entry name" value="OMP_b-brl_2"/>
    <property type="match status" value="1"/>
</dbReference>
<dbReference type="OrthoDB" id="949314at2"/>
<evidence type="ECO:0000259" key="1">
    <source>
        <dbReference type="Pfam" id="PF13568"/>
    </source>
</evidence>
<sequence>MPRFSRFPLCALATGLCFGTHLHSARAQARISLGPRVGVNVASAKFNYSGTVPYTFTTESVTRLETGVVANINYRHFSWQPALLYAQKGFVLTGTKKPSIVGSSRPARAELTRRLNYLTLPVNVAYTQKASGEGWQVFGGGYVGLLLGGKRTVHNQYEYATGTYFYDSEQPIRPGAEAVEADAFYAQRWDAGLQAGVGYRCGAALLQVTYSAGLTNADVLSALQEPQSYYNRTVQAAFAYLLPVGKQVPKQRINN</sequence>
<accession>A0A2Z3GRV8</accession>
<keyword evidence="3" id="KW-1185">Reference proteome</keyword>
<name>A0A2Z3GRV8_9BACT</name>
<dbReference type="Proteomes" id="UP000245999">
    <property type="component" value="Chromosome"/>
</dbReference>
<gene>
    <name evidence="2" type="ORF">DDQ68_15730</name>
</gene>
<dbReference type="InterPro" id="IPR025665">
    <property type="entry name" value="Beta-barrel_OMP_2"/>
</dbReference>
<reference evidence="3" key="1">
    <citation type="submission" date="2018-04" db="EMBL/GenBank/DDBJ databases">
        <title>Complete genome of Antarctic heterotrophic bacterium Hymenobacter nivis.</title>
        <authorList>
            <person name="Terashima M."/>
        </authorList>
    </citation>
    <scope>NUCLEOTIDE SEQUENCE [LARGE SCALE GENOMIC DNA]</scope>
    <source>
        <strain evidence="3">NBRC 111535</strain>
    </source>
</reference>